<reference evidence="2 3" key="1">
    <citation type="submission" date="2015-11" db="EMBL/GenBank/DDBJ databases">
        <title>Whole-Genome Sequence of Candidatus Oderbacter manganicum from the National Park Lower Oder Valley, Germany.</title>
        <authorList>
            <person name="Braun B."/>
            <person name="Liere K."/>
            <person name="Szewzyk U."/>
        </authorList>
    </citation>
    <scope>NUCLEOTIDE SEQUENCE [LARGE SCALE GENOMIC DNA]</scope>
    <source>
        <strain evidence="2 3">OTSz_A_272</strain>
    </source>
</reference>
<dbReference type="KEGG" id="cbot:ATE48_00590"/>
<proteinExistence type="predicted"/>
<sequence length="142" mass="15674">MDRGSGLTCQLLALARREPLKLERIDTTAALERAHGLIRSSVNEHIRFEMHITPGLWPVKADRNQVEIALLNLAVNARDAMLEGDDLIVQADNIVVEDQEKCVAVSVADSGEGMRDETIARAFEPFLGSSMQPCRFKGTCAR</sequence>
<dbReference type="Proteomes" id="UP000092498">
    <property type="component" value="Chromosome"/>
</dbReference>
<evidence type="ECO:0000259" key="1">
    <source>
        <dbReference type="Pfam" id="PF02518"/>
    </source>
</evidence>
<feature type="domain" description="Histidine kinase/HSP90-like ATPase" evidence="1">
    <location>
        <begin position="62"/>
        <end position="128"/>
    </location>
</feature>
<dbReference type="EMBL" id="CP013244">
    <property type="protein sequence ID" value="ANP44524.1"/>
    <property type="molecule type" value="Genomic_DNA"/>
</dbReference>
<dbReference type="PANTHER" id="PTHR43065:SF49">
    <property type="entry name" value="HISTIDINE KINASE"/>
    <property type="match status" value="1"/>
</dbReference>
<dbReference type="InterPro" id="IPR036890">
    <property type="entry name" value="HATPase_C_sf"/>
</dbReference>
<dbReference type="STRING" id="1759059.ATE48_00590"/>
<keyword evidence="3" id="KW-1185">Reference proteome</keyword>
<evidence type="ECO:0000313" key="3">
    <source>
        <dbReference type="Proteomes" id="UP000092498"/>
    </source>
</evidence>
<dbReference type="Pfam" id="PF02518">
    <property type="entry name" value="HATPase_c"/>
    <property type="match status" value="1"/>
</dbReference>
<accession>A0A1B1AD99</accession>
<dbReference type="PANTHER" id="PTHR43065">
    <property type="entry name" value="SENSOR HISTIDINE KINASE"/>
    <property type="match status" value="1"/>
</dbReference>
<name>A0A1B1AD99_9PROT</name>
<organism evidence="2 3">
    <name type="scientific">Candidatus Viadribacter manganicus</name>
    <dbReference type="NCBI Taxonomy" id="1759059"/>
    <lineage>
        <taxon>Bacteria</taxon>
        <taxon>Pseudomonadati</taxon>
        <taxon>Pseudomonadota</taxon>
        <taxon>Alphaproteobacteria</taxon>
        <taxon>Hyphomonadales</taxon>
        <taxon>Hyphomonadaceae</taxon>
        <taxon>Candidatus Viadribacter</taxon>
    </lineage>
</organism>
<dbReference type="InterPro" id="IPR003594">
    <property type="entry name" value="HATPase_dom"/>
</dbReference>
<protein>
    <recommendedName>
        <fullName evidence="1">Histidine kinase/HSP90-like ATPase domain-containing protein</fullName>
    </recommendedName>
</protein>
<gene>
    <name evidence="2" type="ORF">ATE48_00590</name>
</gene>
<dbReference type="AlphaFoldDB" id="A0A1B1AD99"/>
<dbReference type="Gene3D" id="3.30.565.10">
    <property type="entry name" value="Histidine kinase-like ATPase, C-terminal domain"/>
    <property type="match status" value="1"/>
</dbReference>
<dbReference type="RefSeq" id="WP_066766733.1">
    <property type="nucleotide sequence ID" value="NZ_CP013244.1"/>
</dbReference>
<dbReference type="OrthoDB" id="7284568at2"/>
<dbReference type="SUPFAM" id="SSF55874">
    <property type="entry name" value="ATPase domain of HSP90 chaperone/DNA topoisomerase II/histidine kinase"/>
    <property type="match status" value="1"/>
</dbReference>
<dbReference type="InParanoid" id="A0A1B1AD99"/>
<evidence type="ECO:0000313" key="2">
    <source>
        <dbReference type="EMBL" id="ANP44524.1"/>
    </source>
</evidence>